<dbReference type="SUPFAM" id="SSF52964">
    <property type="entry name" value="TolB, N-terminal domain"/>
    <property type="match status" value="1"/>
</dbReference>
<dbReference type="Gene3D" id="2.120.10.30">
    <property type="entry name" value="TolB, C-terminal domain"/>
    <property type="match status" value="1"/>
</dbReference>
<dbReference type="RefSeq" id="WP_131258225.1">
    <property type="nucleotide sequence ID" value="NZ_JBHSUS010000001.1"/>
</dbReference>
<sequence precursor="true">MFKKLISSVTLMLLMVTQQSHAAIEILITEFTDTARPVAVVPFRFNGSGVKPANIEDVIAADLRNSGKFRPLSLAQFPSQLPFRDTDVDHAAWAAAGAEAIVVGEVNEVGIDRYEVRFEVIDVLRGQITGGQNQILVNGKMTTSNDHILYNGVKTISGNQFRQFAHRISDVFYEALTGTKGAFLTQIAYIAVSDPRISKLPYKLVISDYDGYNETVLISSPEPLMSPSWSPDGNKLAYVSFENKRSEIWLHDIYTQQRTKLTSFPGINGAPVFSPDGTKLAMVLSKDDNSEIYVMDIASRQLRRITNNRSIDTEPSWTPDGKDLIFSSERGGKPQIYRVNLATNKVRRLTYQGEMNLGGTVTPDGRHVVMVNRTNGNYHIARLDLETGMIQVLSRTYLDESPSLAPNGSMIIYSTIDKGRKVLSLVSLDGRFKATLPSVEGQVKSPSWSPFLL</sequence>
<dbReference type="PANTHER" id="PTHR36842">
    <property type="entry name" value="PROTEIN TOLB HOMOLOG"/>
    <property type="match status" value="1"/>
</dbReference>
<name>A0ABW1XK51_9ALTE</name>
<dbReference type="Pfam" id="PF04052">
    <property type="entry name" value="TolB_N"/>
    <property type="match status" value="1"/>
</dbReference>
<evidence type="ECO:0000256" key="2">
    <source>
        <dbReference type="ARBA" id="ARBA00009820"/>
    </source>
</evidence>
<dbReference type="InterPro" id="IPR011659">
    <property type="entry name" value="WD40"/>
</dbReference>
<dbReference type="EMBL" id="JBHSUS010000001">
    <property type="protein sequence ID" value="MFC6440428.1"/>
    <property type="molecule type" value="Genomic_DNA"/>
</dbReference>
<feature type="chain" id="PRO_5044925203" description="Tol-Pal system protein TolB" evidence="7">
    <location>
        <begin position="23"/>
        <end position="453"/>
    </location>
</feature>
<feature type="signal peptide" evidence="7">
    <location>
        <begin position="1"/>
        <end position="22"/>
    </location>
</feature>
<evidence type="ECO:0000256" key="1">
    <source>
        <dbReference type="ARBA" id="ARBA00004418"/>
    </source>
</evidence>
<evidence type="ECO:0000256" key="4">
    <source>
        <dbReference type="ARBA" id="ARBA00022729"/>
    </source>
</evidence>
<evidence type="ECO:0000256" key="7">
    <source>
        <dbReference type="HAMAP-Rule" id="MF_00671"/>
    </source>
</evidence>
<proteinExistence type="inferred from homology"/>
<dbReference type="PANTHER" id="PTHR36842:SF1">
    <property type="entry name" value="PROTEIN TOLB"/>
    <property type="match status" value="1"/>
</dbReference>
<dbReference type="InterPro" id="IPR014167">
    <property type="entry name" value="Tol-Pal_TolB"/>
</dbReference>
<keyword evidence="5 7" id="KW-0574">Periplasm</keyword>
<feature type="domain" description="TolB N-terminal" evidence="8">
    <location>
        <begin position="25"/>
        <end position="127"/>
    </location>
</feature>
<comment type="subcellular location">
    <subcellularLocation>
        <location evidence="1 7">Periplasm</location>
    </subcellularLocation>
</comment>
<evidence type="ECO:0000313" key="10">
    <source>
        <dbReference type="Proteomes" id="UP001596364"/>
    </source>
</evidence>
<comment type="subunit">
    <text evidence="7">The Tol-Pal system is composed of five core proteins: the inner membrane proteins TolA, TolQ and TolR, the periplasmic protein TolB and the outer membrane protein Pal. They form a network linking the inner and outer membranes and the peptidoglycan layer.</text>
</comment>
<keyword evidence="3 7" id="KW-0132">Cell division</keyword>
<dbReference type="NCBIfam" id="TIGR02800">
    <property type="entry name" value="propeller_TolB"/>
    <property type="match status" value="1"/>
</dbReference>
<comment type="similarity">
    <text evidence="2 7">Belongs to the TolB family.</text>
</comment>
<gene>
    <name evidence="7 9" type="primary">tolB</name>
    <name evidence="9" type="ORF">ACFP85_09750</name>
</gene>
<dbReference type="InterPro" id="IPR007195">
    <property type="entry name" value="TolB_N"/>
</dbReference>
<dbReference type="HAMAP" id="MF_00671">
    <property type="entry name" value="TolB"/>
    <property type="match status" value="1"/>
</dbReference>
<accession>A0ABW1XK51</accession>
<dbReference type="Proteomes" id="UP001596364">
    <property type="component" value="Unassembled WGS sequence"/>
</dbReference>
<dbReference type="InterPro" id="IPR011042">
    <property type="entry name" value="6-blade_b-propeller_TolB-like"/>
</dbReference>
<dbReference type="SUPFAM" id="SSF69304">
    <property type="entry name" value="Tricorn protease N-terminal domain"/>
    <property type="match status" value="1"/>
</dbReference>
<evidence type="ECO:0000313" key="9">
    <source>
        <dbReference type="EMBL" id="MFC6440428.1"/>
    </source>
</evidence>
<evidence type="ECO:0000256" key="6">
    <source>
        <dbReference type="ARBA" id="ARBA00023306"/>
    </source>
</evidence>
<evidence type="ECO:0000256" key="5">
    <source>
        <dbReference type="ARBA" id="ARBA00022764"/>
    </source>
</evidence>
<keyword evidence="10" id="KW-1185">Reference proteome</keyword>
<comment type="function">
    <text evidence="7">Part of the Tol-Pal system, which plays a role in outer membrane invagination during cell division and is important for maintaining outer membrane integrity.</text>
</comment>
<comment type="caution">
    <text evidence="9">The sequence shown here is derived from an EMBL/GenBank/DDBJ whole genome shotgun (WGS) entry which is preliminary data.</text>
</comment>
<organism evidence="9 10">
    <name type="scientific">Pseudobowmanella zhangzhouensis</name>
    <dbReference type="NCBI Taxonomy" id="1537679"/>
    <lineage>
        <taxon>Bacteria</taxon>
        <taxon>Pseudomonadati</taxon>
        <taxon>Pseudomonadota</taxon>
        <taxon>Gammaproteobacteria</taxon>
        <taxon>Alteromonadales</taxon>
        <taxon>Alteromonadaceae</taxon>
    </lineage>
</organism>
<protein>
    <recommendedName>
        <fullName evidence="7">Tol-Pal system protein TolB</fullName>
    </recommendedName>
</protein>
<dbReference type="Pfam" id="PF07676">
    <property type="entry name" value="PD40"/>
    <property type="match status" value="4"/>
</dbReference>
<keyword evidence="4 7" id="KW-0732">Signal</keyword>
<evidence type="ECO:0000259" key="8">
    <source>
        <dbReference type="Pfam" id="PF04052"/>
    </source>
</evidence>
<keyword evidence="6 7" id="KW-0131">Cell cycle</keyword>
<evidence type="ECO:0000256" key="3">
    <source>
        <dbReference type="ARBA" id="ARBA00022618"/>
    </source>
</evidence>
<reference evidence="10" key="1">
    <citation type="journal article" date="2019" name="Int. J. Syst. Evol. Microbiol.">
        <title>The Global Catalogue of Microorganisms (GCM) 10K type strain sequencing project: providing services to taxonomists for standard genome sequencing and annotation.</title>
        <authorList>
            <consortium name="The Broad Institute Genomics Platform"/>
            <consortium name="The Broad Institute Genome Sequencing Center for Infectious Disease"/>
            <person name="Wu L."/>
            <person name="Ma J."/>
        </authorList>
    </citation>
    <scope>NUCLEOTIDE SEQUENCE [LARGE SCALE GENOMIC DNA]</scope>
    <source>
        <strain evidence="10">CGMCC 1.16031</strain>
    </source>
</reference>
<dbReference type="Gene3D" id="3.40.50.10070">
    <property type="entry name" value="TolB, N-terminal domain"/>
    <property type="match status" value="1"/>
</dbReference>